<evidence type="ECO:0000313" key="17">
    <source>
        <dbReference type="EMBL" id="RQH47558.1"/>
    </source>
</evidence>
<comment type="similarity">
    <text evidence="4">Belongs to the alpha-IPM synthase/homocitrate synthase family. Homocitrate synthase LYS20/LYS21 subfamily.</text>
</comment>
<dbReference type="EC" id="2.3.3.14" evidence="5 14"/>
<evidence type="ECO:0000256" key="11">
    <source>
        <dbReference type="ARBA" id="ARBA00023154"/>
    </source>
</evidence>
<dbReference type="NCBIfam" id="TIGR02146">
    <property type="entry name" value="LysS_fung_arch"/>
    <property type="match status" value="1"/>
</dbReference>
<evidence type="ECO:0000256" key="4">
    <source>
        <dbReference type="ARBA" id="ARBA00006361"/>
    </source>
</evidence>
<feature type="domain" description="Pyruvate carboxyltransferase" evidence="16">
    <location>
        <begin position="6"/>
        <end position="262"/>
    </location>
</feature>
<sequence>MLLSKLAIVDSTLREGEQFFKSNFSTSDKIEIARGLDQFGVEYIEVTSPRASPQSYQDCQKLVQLDLQAKVVTHIRCHLEDAKIALDTGVDGINLFISTSQILRQFGHRKSIEEIIDIATEVISFIHQQNPQAELRFSTEDSFRSSLSDLLRVYLAINKLGIVNRFGVADTVGIATPHQVYQLIQNMRQCFCEDIEFHAHNDTGCAIANSFTAFEAGATHIDTTVLGIGERNGITPLAGLIARLYTLDPQTLNNKYSLSYLHKLNQLVAEKIELSIPFNHCIVGEAAFNHKAGVHTKAMLNNSRTYEAINPTDFDLNRSILINHKLTGKNSINHRAIQLGLNLDNFQIQAITQTIKNLADRQKMTLENVDEILLSSQKNM</sequence>
<evidence type="ECO:0000256" key="6">
    <source>
        <dbReference type="ARBA" id="ARBA00022490"/>
    </source>
</evidence>
<evidence type="ECO:0000256" key="10">
    <source>
        <dbReference type="ARBA" id="ARBA00022842"/>
    </source>
</evidence>
<dbReference type="CDD" id="cd07948">
    <property type="entry name" value="DRE_TIM_HCS"/>
    <property type="match status" value="1"/>
</dbReference>
<dbReference type="InterPro" id="IPR048253">
    <property type="entry name" value="DRE_TIM_HCS_fun_bact"/>
</dbReference>
<comment type="cofactor">
    <cofactor evidence="1">
        <name>Mn(2+)</name>
        <dbReference type="ChEBI" id="CHEBI:29035"/>
    </cofactor>
</comment>
<dbReference type="InterPro" id="IPR002034">
    <property type="entry name" value="AIPM/Hcit_synth_CS"/>
</dbReference>
<comment type="pathway">
    <text evidence="3">Amino-acid biosynthesis; L-lysine biosynthesis via AAA pathway; L-alpha-aminoadipate from 2-oxoglutarate: step 1/5.</text>
</comment>
<evidence type="ECO:0000256" key="14">
    <source>
        <dbReference type="NCBIfam" id="TIGR02146"/>
    </source>
</evidence>
<keyword evidence="12" id="KW-0464">Manganese</keyword>
<keyword evidence="17" id="KW-0012">Acyltransferase</keyword>
<proteinExistence type="inferred from homology"/>
<evidence type="ECO:0000256" key="12">
    <source>
        <dbReference type="ARBA" id="ARBA00023211"/>
    </source>
</evidence>
<dbReference type="OrthoDB" id="570404at2"/>
<evidence type="ECO:0000259" key="16">
    <source>
        <dbReference type="PROSITE" id="PS50991"/>
    </source>
</evidence>
<dbReference type="PROSITE" id="PS00816">
    <property type="entry name" value="AIPM_HOMOCIT_SYNTH_2"/>
    <property type="match status" value="1"/>
</dbReference>
<evidence type="ECO:0000256" key="13">
    <source>
        <dbReference type="ARBA" id="ARBA00048363"/>
    </source>
</evidence>
<name>A0A3N6NLC1_9CYAN</name>
<evidence type="ECO:0000256" key="2">
    <source>
        <dbReference type="ARBA" id="ARBA00001946"/>
    </source>
</evidence>
<dbReference type="GO" id="GO:0046872">
    <property type="term" value="F:metal ion binding"/>
    <property type="evidence" value="ECO:0007669"/>
    <property type="project" value="UniProtKB-KW"/>
</dbReference>
<dbReference type="GO" id="GO:0004410">
    <property type="term" value="F:homocitrate synthase activity"/>
    <property type="evidence" value="ECO:0007669"/>
    <property type="project" value="UniProtKB-EC"/>
</dbReference>
<comment type="cofactor">
    <cofactor evidence="2">
        <name>Mg(2+)</name>
        <dbReference type="ChEBI" id="CHEBI:18420"/>
    </cofactor>
</comment>
<dbReference type="Pfam" id="PF22617">
    <property type="entry name" value="HCS_D2"/>
    <property type="match status" value="1"/>
</dbReference>
<evidence type="ECO:0000256" key="1">
    <source>
        <dbReference type="ARBA" id="ARBA00001936"/>
    </source>
</evidence>
<keyword evidence="6" id="KW-0963">Cytoplasm</keyword>
<dbReference type="PANTHER" id="PTHR10277:SF48">
    <property type="entry name" value="HOMOCITRATE SYNTHASE, CYTOSOLIC ISOZYME-RELATED"/>
    <property type="match status" value="1"/>
</dbReference>
<evidence type="ECO:0000256" key="15">
    <source>
        <dbReference type="RuleBase" id="RU003523"/>
    </source>
</evidence>
<evidence type="ECO:0000256" key="9">
    <source>
        <dbReference type="ARBA" id="ARBA00022723"/>
    </source>
</evidence>
<keyword evidence="18" id="KW-1185">Reference proteome</keyword>
<dbReference type="InterPro" id="IPR013785">
    <property type="entry name" value="Aldolase_TIM"/>
</dbReference>
<dbReference type="PROSITE" id="PS00815">
    <property type="entry name" value="AIPM_HOMOCIT_SYNTH_1"/>
    <property type="match status" value="1"/>
</dbReference>
<evidence type="ECO:0000256" key="3">
    <source>
        <dbReference type="ARBA" id="ARBA00004755"/>
    </source>
</evidence>
<evidence type="ECO:0000256" key="5">
    <source>
        <dbReference type="ARBA" id="ARBA00012974"/>
    </source>
</evidence>
<organism evidence="17 18">
    <name type="scientific">Okeania hirsuta</name>
    <dbReference type="NCBI Taxonomy" id="1458930"/>
    <lineage>
        <taxon>Bacteria</taxon>
        <taxon>Bacillati</taxon>
        <taxon>Cyanobacteriota</taxon>
        <taxon>Cyanophyceae</taxon>
        <taxon>Oscillatoriophycideae</taxon>
        <taxon>Oscillatoriales</taxon>
        <taxon>Microcoleaceae</taxon>
        <taxon>Okeania</taxon>
    </lineage>
</organism>
<evidence type="ECO:0000256" key="7">
    <source>
        <dbReference type="ARBA" id="ARBA00022605"/>
    </source>
</evidence>
<evidence type="ECO:0000313" key="18">
    <source>
        <dbReference type="Proteomes" id="UP000269154"/>
    </source>
</evidence>
<dbReference type="AlphaFoldDB" id="A0A3N6NLC1"/>
<keyword evidence="9" id="KW-0479">Metal-binding</keyword>
<dbReference type="EMBL" id="RCBY01000034">
    <property type="protein sequence ID" value="RQH47558.1"/>
    <property type="molecule type" value="Genomic_DNA"/>
</dbReference>
<evidence type="ECO:0000256" key="8">
    <source>
        <dbReference type="ARBA" id="ARBA00022679"/>
    </source>
</evidence>
<protein>
    <recommendedName>
        <fullName evidence="5 14">Homocitrate synthase</fullName>
        <ecNumber evidence="5 14">2.3.3.14</ecNumber>
    </recommendedName>
</protein>
<keyword evidence="11" id="KW-0457">Lysine biosynthesis</keyword>
<reference evidence="17 18" key="1">
    <citation type="journal article" date="2018" name="ACS Chem. Biol.">
        <title>Ketoreductase domain dysfunction expands chemodiversity: malyngamide biosynthesis in the cyanobacterium Okeania hirsuta.</title>
        <authorList>
            <person name="Moss N.A."/>
            <person name="Leao T."/>
            <person name="Rankin M."/>
            <person name="McCullough T.M."/>
            <person name="Qu P."/>
            <person name="Korobeynikov A."/>
            <person name="Smith J.L."/>
            <person name="Gerwick L."/>
            <person name="Gerwick W.H."/>
        </authorList>
    </citation>
    <scope>NUCLEOTIDE SEQUENCE [LARGE SCALE GENOMIC DNA]</scope>
    <source>
        <strain evidence="17 18">PAB10Feb10-1</strain>
    </source>
</reference>
<dbReference type="InterPro" id="IPR011872">
    <property type="entry name" value="Homocitrate_synth"/>
</dbReference>
<dbReference type="Pfam" id="PF00682">
    <property type="entry name" value="HMGL-like"/>
    <property type="match status" value="1"/>
</dbReference>
<dbReference type="InterPro" id="IPR054691">
    <property type="entry name" value="LeuA/HCS_post-cat"/>
</dbReference>
<dbReference type="PANTHER" id="PTHR10277">
    <property type="entry name" value="HOMOCITRATE SYNTHASE-RELATED"/>
    <property type="match status" value="1"/>
</dbReference>
<dbReference type="InterPro" id="IPR000891">
    <property type="entry name" value="PYR_CT"/>
</dbReference>
<accession>A0A3N6NLC1</accession>
<dbReference type="UniPathway" id="UPA00033">
    <property type="reaction ID" value="UER00028"/>
</dbReference>
<dbReference type="InterPro" id="IPR050073">
    <property type="entry name" value="2-IPM_HCS-like"/>
</dbReference>
<dbReference type="Gene3D" id="1.10.238.260">
    <property type="match status" value="1"/>
</dbReference>
<comment type="caution">
    <text evidence="17">The sequence shown here is derived from an EMBL/GenBank/DDBJ whole genome shotgun (WGS) entry which is preliminary data.</text>
</comment>
<dbReference type="GO" id="GO:0019878">
    <property type="term" value="P:lysine biosynthetic process via aminoadipic acid"/>
    <property type="evidence" value="ECO:0007669"/>
    <property type="project" value="UniProtKB-UniPathway"/>
</dbReference>
<dbReference type="SUPFAM" id="SSF51569">
    <property type="entry name" value="Aldolase"/>
    <property type="match status" value="1"/>
</dbReference>
<comment type="catalytic activity">
    <reaction evidence="13">
        <text>acetyl-CoA + 2-oxoglutarate + H2O = (2R)-homocitrate + CoA + H(+)</text>
        <dbReference type="Rhea" id="RHEA:12929"/>
        <dbReference type="ChEBI" id="CHEBI:15377"/>
        <dbReference type="ChEBI" id="CHEBI:15378"/>
        <dbReference type="ChEBI" id="CHEBI:16810"/>
        <dbReference type="ChEBI" id="CHEBI:57287"/>
        <dbReference type="ChEBI" id="CHEBI:57288"/>
        <dbReference type="ChEBI" id="CHEBI:58884"/>
        <dbReference type="EC" id="2.3.3.14"/>
    </reaction>
    <physiologicalReaction direction="left-to-right" evidence="13">
        <dbReference type="Rhea" id="RHEA:12930"/>
    </physiologicalReaction>
</comment>
<dbReference type="Gene3D" id="3.20.20.70">
    <property type="entry name" value="Aldolase class I"/>
    <property type="match status" value="1"/>
</dbReference>
<keyword evidence="7" id="KW-0028">Amino-acid biosynthesis</keyword>
<dbReference type="PROSITE" id="PS50991">
    <property type="entry name" value="PYR_CT"/>
    <property type="match status" value="1"/>
</dbReference>
<keyword evidence="10" id="KW-0460">Magnesium</keyword>
<dbReference type="Proteomes" id="UP000269154">
    <property type="component" value="Unassembled WGS sequence"/>
</dbReference>
<gene>
    <name evidence="17" type="primary">lysS</name>
    <name evidence="17" type="ORF">D5R40_08635</name>
</gene>
<keyword evidence="8 15" id="KW-0808">Transferase</keyword>